<protein>
    <submittedName>
        <fullName evidence="2">Uncharacterized protein</fullName>
    </submittedName>
</protein>
<evidence type="ECO:0000256" key="1">
    <source>
        <dbReference type="SAM" id="MobiDB-lite"/>
    </source>
</evidence>
<name>A0A6J4MEZ3_9BACT</name>
<reference evidence="2" key="1">
    <citation type="submission" date="2020-02" db="EMBL/GenBank/DDBJ databases">
        <authorList>
            <person name="Meier V. D."/>
        </authorList>
    </citation>
    <scope>NUCLEOTIDE SEQUENCE</scope>
    <source>
        <strain evidence="2">AVDCRST_MAG89</strain>
    </source>
</reference>
<feature type="compositionally biased region" description="Basic residues" evidence="1">
    <location>
        <begin position="1"/>
        <end position="21"/>
    </location>
</feature>
<feature type="non-terminal residue" evidence="2">
    <location>
        <position position="121"/>
    </location>
</feature>
<feature type="non-terminal residue" evidence="2">
    <location>
        <position position="1"/>
    </location>
</feature>
<gene>
    <name evidence="2" type="ORF">AVDCRST_MAG89-3525</name>
</gene>
<feature type="compositionally biased region" description="Basic residues" evidence="1">
    <location>
        <begin position="80"/>
        <end position="100"/>
    </location>
</feature>
<feature type="region of interest" description="Disordered" evidence="1">
    <location>
        <begin position="1"/>
        <end position="121"/>
    </location>
</feature>
<proteinExistence type="predicted"/>
<dbReference type="EMBL" id="CADCTV010000736">
    <property type="protein sequence ID" value="CAA9357512.1"/>
    <property type="molecule type" value="Genomic_DNA"/>
</dbReference>
<evidence type="ECO:0000313" key="2">
    <source>
        <dbReference type="EMBL" id="CAA9357512.1"/>
    </source>
</evidence>
<sequence length="121" mass="13578">GTPQPRRRRGRPARTPVHHRLPAGLVPSGEGGPRARQRAPVHQDPAAQLRDAAGRPRPARADAHRRARAGHRVRGEPARRPRRGPPHHRGNHRPRGRGKGRNGFVHRVAHSRYAPGRRPWL</sequence>
<dbReference type="AlphaFoldDB" id="A0A6J4MEZ3"/>
<organism evidence="2">
    <name type="scientific">uncultured Gemmatimonadota bacterium</name>
    <dbReference type="NCBI Taxonomy" id="203437"/>
    <lineage>
        <taxon>Bacteria</taxon>
        <taxon>Pseudomonadati</taxon>
        <taxon>Gemmatimonadota</taxon>
        <taxon>environmental samples</taxon>
    </lineage>
</organism>
<accession>A0A6J4MEZ3</accession>